<reference evidence="2" key="2">
    <citation type="submission" date="2020-09" db="EMBL/GenBank/DDBJ databases">
        <authorList>
            <person name="Sun Q."/>
            <person name="Kim S."/>
        </authorList>
    </citation>
    <scope>NUCLEOTIDE SEQUENCE</scope>
    <source>
        <strain evidence="2">KCTC 42731</strain>
    </source>
</reference>
<evidence type="ECO:0000313" key="2">
    <source>
        <dbReference type="EMBL" id="GHG05405.1"/>
    </source>
</evidence>
<dbReference type="AlphaFoldDB" id="A0A919BRR7"/>
<reference evidence="2" key="1">
    <citation type="journal article" date="2014" name="Int. J. Syst. Evol. Microbiol.">
        <title>Complete genome sequence of Corynebacterium casei LMG S-19264T (=DSM 44701T), isolated from a smear-ripened cheese.</title>
        <authorList>
            <consortium name="US DOE Joint Genome Institute (JGI-PGF)"/>
            <person name="Walter F."/>
            <person name="Albersmeier A."/>
            <person name="Kalinowski J."/>
            <person name="Ruckert C."/>
        </authorList>
    </citation>
    <scope>NUCLEOTIDE SEQUENCE</scope>
    <source>
        <strain evidence="2">KCTC 42731</strain>
    </source>
</reference>
<protein>
    <recommendedName>
        <fullName evidence="4">ROK family protein</fullName>
    </recommendedName>
</protein>
<keyword evidence="3" id="KW-1185">Reference proteome</keyword>
<dbReference type="RefSeq" id="WP_189774117.1">
    <property type="nucleotide sequence ID" value="NZ_BNCK01000011.1"/>
</dbReference>
<evidence type="ECO:0000256" key="1">
    <source>
        <dbReference type="ARBA" id="ARBA00006479"/>
    </source>
</evidence>
<comment type="similarity">
    <text evidence="1">Belongs to the ROK (NagC/XylR) family.</text>
</comment>
<dbReference type="InterPro" id="IPR036390">
    <property type="entry name" value="WH_DNA-bd_sf"/>
</dbReference>
<dbReference type="EMBL" id="BNCK01000011">
    <property type="protein sequence ID" value="GHG05405.1"/>
    <property type="molecule type" value="Genomic_DNA"/>
</dbReference>
<dbReference type="InterPro" id="IPR043129">
    <property type="entry name" value="ATPase_NBD"/>
</dbReference>
<dbReference type="SUPFAM" id="SSF46785">
    <property type="entry name" value="Winged helix' DNA-binding domain"/>
    <property type="match status" value="1"/>
</dbReference>
<gene>
    <name evidence="2" type="ORF">GCM10017161_38760</name>
</gene>
<dbReference type="Gene3D" id="1.10.10.10">
    <property type="entry name" value="Winged helix-like DNA-binding domain superfamily/Winged helix DNA-binding domain"/>
    <property type="match status" value="1"/>
</dbReference>
<comment type="caution">
    <text evidence="2">The sequence shown here is derived from an EMBL/GenBank/DDBJ whole genome shotgun (WGS) entry which is preliminary data.</text>
</comment>
<dbReference type="SUPFAM" id="SSF53067">
    <property type="entry name" value="Actin-like ATPase domain"/>
    <property type="match status" value="1"/>
</dbReference>
<name>A0A919BRR7_9GAMM</name>
<sequence length="394" mass="43255">MKGSNSKQNKAINLRLVLSEIVTCAPISRVEISRRTLLTKQTITNLVEELLAVELIEEVGIKKEGSVGKPSKMLSLKADTAFSVAFRVMPNELNAGIYTLTGEQIFSLKKLLGHEDVIVVAKRCLDELLVQAGIGHEQILSAALSVSQADAQNLQDHQSAKALQQALSEQLQLPVALETTAAACAAFHMLYGEAKQLHSFIYVHIGDVVESAVVFDRKIMLGQNGLTGAIGDCFVTPETDQATGELGRLNDFASLNSLKQYLAQTDISNWQLRELCQEELPTAERWVERAAEPLRIAIHTLESLLNCQTIILGGDLDDWLLDKLITQLRPYIPSIAQYGQRDVMRLIKTPNVGVVSLKGVATLPIHAALSDENMKTILFNPLQLKSPVQQLLYG</sequence>
<dbReference type="PANTHER" id="PTHR18964">
    <property type="entry name" value="ROK (REPRESSOR, ORF, KINASE) FAMILY"/>
    <property type="match status" value="1"/>
</dbReference>
<accession>A0A919BRR7</accession>
<dbReference type="InterPro" id="IPR036388">
    <property type="entry name" value="WH-like_DNA-bd_sf"/>
</dbReference>
<dbReference type="PANTHER" id="PTHR18964:SF149">
    <property type="entry name" value="BIFUNCTIONAL UDP-N-ACETYLGLUCOSAMINE 2-EPIMERASE_N-ACETYLMANNOSAMINE KINASE"/>
    <property type="match status" value="1"/>
</dbReference>
<evidence type="ECO:0000313" key="3">
    <source>
        <dbReference type="Proteomes" id="UP000623842"/>
    </source>
</evidence>
<dbReference type="InterPro" id="IPR000600">
    <property type="entry name" value="ROK"/>
</dbReference>
<proteinExistence type="inferred from homology"/>
<dbReference type="Pfam" id="PF00480">
    <property type="entry name" value="ROK"/>
    <property type="match status" value="1"/>
</dbReference>
<evidence type="ECO:0008006" key="4">
    <source>
        <dbReference type="Google" id="ProtNLM"/>
    </source>
</evidence>
<organism evidence="2 3">
    <name type="scientific">Thalassotalea marina</name>
    <dbReference type="NCBI Taxonomy" id="1673741"/>
    <lineage>
        <taxon>Bacteria</taxon>
        <taxon>Pseudomonadati</taxon>
        <taxon>Pseudomonadota</taxon>
        <taxon>Gammaproteobacteria</taxon>
        <taxon>Alteromonadales</taxon>
        <taxon>Colwelliaceae</taxon>
        <taxon>Thalassotalea</taxon>
    </lineage>
</organism>
<dbReference type="Proteomes" id="UP000623842">
    <property type="component" value="Unassembled WGS sequence"/>
</dbReference>
<dbReference type="Gene3D" id="3.30.420.40">
    <property type="match status" value="2"/>
</dbReference>